<dbReference type="STRING" id="68775.A0A5C3MFC7"/>
<dbReference type="GO" id="GO:0004672">
    <property type="term" value="F:protein kinase activity"/>
    <property type="evidence" value="ECO:0007669"/>
    <property type="project" value="InterPro"/>
</dbReference>
<keyword evidence="2" id="KW-0808">Transferase</keyword>
<keyword evidence="2" id="KW-0418">Kinase</keyword>
<dbReference type="PROSITE" id="PS50011">
    <property type="entry name" value="PROTEIN_KINASE_DOM"/>
    <property type="match status" value="1"/>
</dbReference>
<feature type="non-terminal residue" evidence="2">
    <location>
        <position position="376"/>
    </location>
</feature>
<dbReference type="AlphaFoldDB" id="A0A5C3MFC7"/>
<keyword evidence="3" id="KW-1185">Reference proteome</keyword>
<dbReference type="Pfam" id="PF00069">
    <property type="entry name" value="Pkinase"/>
    <property type="match status" value="1"/>
</dbReference>
<dbReference type="SUPFAM" id="SSF56112">
    <property type="entry name" value="Protein kinase-like (PK-like)"/>
    <property type="match status" value="1"/>
</dbReference>
<dbReference type="Gene3D" id="1.10.510.10">
    <property type="entry name" value="Transferase(Phosphotransferase) domain 1"/>
    <property type="match status" value="1"/>
</dbReference>
<dbReference type="GO" id="GO:0005524">
    <property type="term" value="F:ATP binding"/>
    <property type="evidence" value="ECO:0007669"/>
    <property type="project" value="InterPro"/>
</dbReference>
<gene>
    <name evidence="2" type="ORF">BDQ12DRAFT_619971</name>
</gene>
<evidence type="ECO:0000313" key="2">
    <source>
        <dbReference type="EMBL" id="TFK44114.1"/>
    </source>
</evidence>
<sequence length="376" mass="43325">MENAGMGILPDSDFTNMERGELFSLEVFWRDHQPWLKSCGYLLRPRYQPDWVASWIKDTSKEWPNCEDGESLLYPDLNDAIRVSDGSLVMIKRLQLPHFRGEVEAGRFFSTEPLASDPRNHCIPFLDVLEIPDQDNAVLIVMPLLQDFGIPPFETIGEVVDFFGQIFEGLYFMHINKVAHRDCKFNNVMMDATKLYPSPPHPINLKKRRDYTGPATPTTRTLKPVKYYFIDFGLSRRYDLAAPLESRLEEPGWGGDDTVPEFTKGTPCDPFPVDVYCLGNLIRRHFLKGFHHIKAKRGLRFMDPLIADMTREDPKDRPTMEQVVKRFEEIRGQLSGWKLRSRLVDADESPISGVFRSVVHWTKQVGLIGQRVQPIP</sequence>
<protein>
    <submittedName>
        <fullName evidence="2">Kinase-like domain-containing protein</fullName>
    </submittedName>
</protein>
<reference evidence="2 3" key="1">
    <citation type="journal article" date="2019" name="Nat. Ecol. Evol.">
        <title>Megaphylogeny resolves global patterns of mushroom evolution.</title>
        <authorList>
            <person name="Varga T."/>
            <person name="Krizsan K."/>
            <person name="Foldi C."/>
            <person name="Dima B."/>
            <person name="Sanchez-Garcia M."/>
            <person name="Sanchez-Ramirez S."/>
            <person name="Szollosi G.J."/>
            <person name="Szarkandi J.G."/>
            <person name="Papp V."/>
            <person name="Albert L."/>
            <person name="Andreopoulos W."/>
            <person name="Angelini C."/>
            <person name="Antonin V."/>
            <person name="Barry K.W."/>
            <person name="Bougher N.L."/>
            <person name="Buchanan P."/>
            <person name="Buyck B."/>
            <person name="Bense V."/>
            <person name="Catcheside P."/>
            <person name="Chovatia M."/>
            <person name="Cooper J."/>
            <person name="Damon W."/>
            <person name="Desjardin D."/>
            <person name="Finy P."/>
            <person name="Geml J."/>
            <person name="Haridas S."/>
            <person name="Hughes K."/>
            <person name="Justo A."/>
            <person name="Karasinski D."/>
            <person name="Kautmanova I."/>
            <person name="Kiss B."/>
            <person name="Kocsube S."/>
            <person name="Kotiranta H."/>
            <person name="LaButti K.M."/>
            <person name="Lechner B.E."/>
            <person name="Liimatainen K."/>
            <person name="Lipzen A."/>
            <person name="Lukacs Z."/>
            <person name="Mihaltcheva S."/>
            <person name="Morgado L.N."/>
            <person name="Niskanen T."/>
            <person name="Noordeloos M.E."/>
            <person name="Ohm R.A."/>
            <person name="Ortiz-Santana B."/>
            <person name="Ovrebo C."/>
            <person name="Racz N."/>
            <person name="Riley R."/>
            <person name="Savchenko A."/>
            <person name="Shiryaev A."/>
            <person name="Soop K."/>
            <person name="Spirin V."/>
            <person name="Szebenyi C."/>
            <person name="Tomsovsky M."/>
            <person name="Tulloss R.E."/>
            <person name="Uehling J."/>
            <person name="Grigoriev I.V."/>
            <person name="Vagvolgyi C."/>
            <person name="Papp T."/>
            <person name="Martin F.M."/>
            <person name="Miettinen O."/>
            <person name="Hibbett D.S."/>
            <person name="Nagy L.G."/>
        </authorList>
    </citation>
    <scope>NUCLEOTIDE SEQUENCE [LARGE SCALE GENOMIC DNA]</scope>
    <source>
        <strain evidence="2 3">CBS 166.37</strain>
    </source>
</reference>
<dbReference type="InterPro" id="IPR000719">
    <property type="entry name" value="Prot_kinase_dom"/>
</dbReference>
<dbReference type="SMART" id="SM00220">
    <property type="entry name" value="S_TKc"/>
    <property type="match status" value="1"/>
</dbReference>
<dbReference type="InterPro" id="IPR011009">
    <property type="entry name" value="Kinase-like_dom_sf"/>
</dbReference>
<dbReference type="Proteomes" id="UP000308652">
    <property type="component" value="Unassembled WGS sequence"/>
</dbReference>
<name>A0A5C3MFC7_9AGAR</name>
<dbReference type="OrthoDB" id="5987198at2759"/>
<feature type="domain" description="Protein kinase" evidence="1">
    <location>
        <begin position="1"/>
        <end position="376"/>
    </location>
</feature>
<evidence type="ECO:0000259" key="1">
    <source>
        <dbReference type="PROSITE" id="PS50011"/>
    </source>
</evidence>
<organism evidence="2 3">
    <name type="scientific">Crucibulum laeve</name>
    <dbReference type="NCBI Taxonomy" id="68775"/>
    <lineage>
        <taxon>Eukaryota</taxon>
        <taxon>Fungi</taxon>
        <taxon>Dikarya</taxon>
        <taxon>Basidiomycota</taxon>
        <taxon>Agaricomycotina</taxon>
        <taxon>Agaricomycetes</taxon>
        <taxon>Agaricomycetidae</taxon>
        <taxon>Agaricales</taxon>
        <taxon>Agaricineae</taxon>
        <taxon>Nidulariaceae</taxon>
        <taxon>Crucibulum</taxon>
    </lineage>
</organism>
<dbReference type="EMBL" id="ML213590">
    <property type="protein sequence ID" value="TFK44114.1"/>
    <property type="molecule type" value="Genomic_DNA"/>
</dbReference>
<proteinExistence type="predicted"/>
<accession>A0A5C3MFC7</accession>
<evidence type="ECO:0000313" key="3">
    <source>
        <dbReference type="Proteomes" id="UP000308652"/>
    </source>
</evidence>